<dbReference type="PRINTS" id="PR02047">
    <property type="entry name" value="BREFELDNASP4"/>
</dbReference>
<dbReference type="Pfam" id="PF10337">
    <property type="entry name" value="ArAE_2_N"/>
    <property type="match status" value="1"/>
</dbReference>
<feature type="transmembrane region" description="Helical" evidence="6">
    <location>
        <begin position="289"/>
        <end position="308"/>
    </location>
</feature>
<dbReference type="InterPro" id="IPR018823">
    <property type="entry name" value="ArAE_2_N"/>
</dbReference>
<sequence>MAEEGFPRIQFKTPTFKPRDDIEAGGEANLLRNATQKPSTQRLSLLRQRRSKNGQPSSSQESVAMQDVYLGSYSRTSTPAASIAAPSPRASTFHLQLAPLLQAVDSDLETYGLAESRDGFFDASFYRPLHRDHDNLVEKALETLPSSFHKDHPLSLRGFLPQQLRETKSFFCRVTTSRAGINLFKSFLGFFITYIICLIPASRDWLGRYNYIIVISAIINHPGRPLGSQIDGALMTTLGTVAGLGWGSLALYVSTSTAAARSGYGGILATFLVIFAVFIGWLRCILIRFYQAVIAAGFAIFYVCLANTSQTVGWMKVFDYGIPWVLGQGVCLVVASVIFPDAGSRAISLALHDSLVTVKIGLALPHQDSLALKRKLALQFVNLSQAVRDFTIDFTISRFSPDHVRDTRNLLQGVIRSILSIRPDTMLFDIPAGGDNLVESVQPKGIPRGEKTMQLISDSLREPTRELIDAMMDVIEHADLTIMQIGGQEESTREPGLSRAVDRLRSAEQSFDTADALLVAGPELSSSHAKSPEVIELFLFIHPVRQSADKVEAFGQKVIEMEQKDRNWRIRAPSHPFTKAIMRTNAQVRHDRGGLTAAFYFRGKRQLDRTMADLQSVAYAPAARQHHADDDLTKQIPNIGMDQRLQERPSGKTSKTSKRVNFRYWLWQVVHRLQGFESRFAFKVALVTTLVSIPAWLPQSRGWWNNNESWWAVVTVWAMMHPRVGGTFQDLAVRVSSAAIGAVWGGFAYAAGGGNLYVMAVFATLFMIPMLYRFTQSSHPRSGIIGCISFTVISLSAYTSGAQPSIIKIAWTRGLAFVIGVVSAVIVNWILWPFIARHELRKSVSAMMLHSAILYRGVVAKYVYYSEGEGPGPEDIARSEMLEGRLREGFVRMRQLMELTRHEMRLRAPFDPLPYSALISACESFFEHVVQVRQSALYFQPYMLASDPEIIKSLTAPRRDAVAVILLNLYILACALRAYRPVPRYLPSAAAARRKLLDRMEILETEQTQKREVEKISPEAWKWRRWADVYHYAYSGALTDIVENLQELQKYTKEVCGEVVWESDILIGK</sequence>
<keyword evidence="4 6" id="KW-0472">Membrane</keyword>
<evidence type="ECO:0000256" key="5">
    <source>
        <dbReference type="SAM" id="MobiDB-lite"/>
    </source>
</evidence>
<evidence type="ECO:0000313" key="9">
    <source>
        <dbReference type="EMBL" id="KAL2043638.1"/>
    </source>
</evidence>
<evidence type="ECO:0000259" key="7">
    <source>
        <dbReference type="Pfam" id="PF10337"/>
    </source>
</evidence>
<dbReference type="PANTHER" id="PTHR47804">
    <property type="entry name" value="60S RIBOSOMAL PROTEIN L19"/>
    <property type="match status" value="1"/>
</dbReference>
<feature type="domain" description="Putative ER transporter 6TM N-terminal" evidence="7">
    <location>
        <begin position="183"/>
        <end position="255"/>
    </location>
</feature>
<accession>A0ABR4AF17</accession>
<feature type="domain" description="Integral membrane bound transporter" evidence="8">
    <location>
        <begin position="703"/>
        <end position="827"/>
    </location>
</feature>
<dbReference type="Pfam" id="PF13515">
    <property type="entry name" value="FUSC_2"/>
    <property type="match status" value="1"/>
</dbReference>
<dbReference type="Proteomes" id="UP001590950">
    <property type="component" value="Unassembled WGS sequence"/>
</dbReference>
<feature type="region of interest" description="Disordered" evidence="5">
    <location>
        <begin position="1"/>
        <end position="22"/>
    </location>
</feature>
<organism evidence="9 10">
    <name type="scientific">Stereocaulon virgatum</name>
    <dbReference type="NCBI Taxonomy" id="373712"/>
    <lineage>
        <taxon>Eukaryota</taxon>
        <taxon>Fungi</taxon>
        <taxon>Dikarya</taxon>
        <taxon>Ascomycota</taxon>
        <taxon>Pezizomycotina</taxon>
        <taxon>Lecanoromycetes</taxon>
        <taxon>OSLEUM clade</taxon>
        <taxon>Lecanoromycetidae</taxon>
        <taxon>Lecanorales</taxon>
        <taxon>Lecanorineae</taxon>
        <taxon>Stereocaulaceae</taxon>
        <taxon>Stereocaulon</taxon>
    </lineage>
</organism>
<evidence type="ECO:0000256" key="6">
    <source>
        <dbReference type="SAM" id="Phobius"/>
    </source>
</evidence>
<dbReference type="PANTHER" id="PTHR47804:SF3">
    <property type="entry name" value="PROTEIN BRE4"/>
    <property type="match status" value="1"/>
</dbReference>
<keyword evidence="10" id="KW-1185">Reference proteome</keyword>
<proteinExistence type="predicted"/>
<protein>
    <recommendedName>
        <fullName evidence="11">ER transporter 6TM N-terminal domain-containing protein</fullName>
    </recommendedName>
</protein>
<evidence type="ECO:0000259" key="8">
    <source>
        <dbReference type="Pfam" id="PF13515"/>
    </source>
</evidence>
<feature type="transmembrane region" description="Helical" evidence="6">
    <location>
        <begin position="320"/>
        <end position="339"/>
    </location>
</feature>
<evidence type="ECO:0000313" key="10">
    <source>
        <dbReference type="Proteomes" id="UP001590950"/>
    </source>
</evidence>
<keyword evidence="2 6" id="KW-0812">Transmembrane</keyword>
<reference evidence="9 10" key="1">
    <citation type="submission" date="2024-09" db="EMBL/GenBank/DDBJ databases">
        <title>Rethinking Asexuality: The Enigmatic Case of Functional Sexual Genes in Lepraria (Stereocaulaceae).</title>
        <authorList>
            <person name="Doellman M."/>
            <person name="Sun Y."/>
            <person name="Barcenas-Pena A."/>
            <person name="Lumbsch H.T."/>
            <person name="Grewe F."/>
        </authorList>
    </citation>
    <scope>NUCLEOTIDE SEQUENCE [LARGE SCALE GENOMIC DNA]</scope>
    <source>
        <strain evidence="9 10">Mercado 3170</strain>
    </source>
</reference>
<keyword evidence="3 6" id="KW-1133">Transmembrane helix</keyword>
<feature type="transmembrane region" description="Helical" evidence="6">
    <location>
        <begin position="756"/>
        <end position="772"/>
    </location>
</feature>
<dbReference type="InterPro" id="IPR023244">
    <property type="entry name" value="Brefeldin_A-sensitivity_4"/>
</dbReference>
<gene>
    <name evidence="9" type="ORF">N7G274_003945</name>
</gene>
<dbReference type="InterPro" id="IPR052430">
    <property type="entry name" value="IVT-Associated"/>
</dbReference>
<feature type="transmembrane region" description="Helical" evidence="6">
    <location>
        <begin position="814"/>
        <end position="835"/>
    </location>
</feature>
<feature type="transmembrane region" description="Helical" evidence="6">
    <location>
        <begin position="784"/>
        <end position="802"/>
    </location>
</feature>
<comment type="caution">
    <text evidence="9">The sequence shown here is derived from an EMBL/GenBank/DDBJ whole genome shotgun (WGS) entry which is preliminary data.</text>
</comment>
<name>A0ABR4AF17_9LECA</name>
<dbReference type="InterPro" id="IPR049453">
    <property type="entry name" value="Memb_transporter_dom"/>
</dbReference>
<feature type="transmembrane region" description="Helical" evidence="6">
    <location>
        <begin position="183"/>
        <end position="202"/>
    </location>
</feature>
<dbReference type="EMBL" id="JBEFKJ010000011">
    <property type="protein sequence ID" value="KAL2043638.1"/>
    <property type="molecule type" value="Genomic_DNA"/>
</dbReference>
<evidence type="ECO:0000256" key="2">
    <source>
        <dbReference type="ARBA" id="ARBA00022692"/>
    </source>
</evidence>
<evidence type="ECO:0000256" key="3">
    <source>
        <dbReference type="ARBA" id="ARBA00022989"/>
    </source>
</evidence>
<feature type="transmembrane region" description="Helical" evidence="6">
    <location>
        <begin position="961"/>
        <end position="979"/>
    </location>
</feature>
<evidence type="ECO:0000256" key="1">
    <source>
        <dbReference type="ARBA" id="ARBA00004141"/>
    </source>
</evidence>
<evidence type="ECO:0000256" key="4">
    <source>
        <dbReference type="ARBA" id="ARBA00023136"/>
    </source>
</evidence>
<comment type="subcellular location">
    <subcellularLocation>
        <location evidence="1">Membrane</location>
        <topology evidence="1">Multi-pass membrane protein</topology>
    </subcellularLocation>
</comment>
<evidence type="ECO:0008006" key="11">
    <source>
        <dbReference type="Google" id="ProtNLM"/>
    </source>
</evidence>
<feature type="transmembrane region" description="Helical" evidence="6">
    <location>
        <begin position="233"/>
        <end position="252"/>
    </location>
</feature>
<feature type="transmembrane region" description="Helical" evidence="6">
    <location>
        <begin position="264"/>
        <end position="282"/>
    </location>
</feature>